<feature type="chain" id="PRO_5021871655" evidence="4">
    <location>
        <begin position="33"/>
        <end position="363"/>
    </location>
</feature>
<evidence type="ECO:0000313" key="6">
    <source>
        <dbReference type="EMBL" id="TQJ07931.1"/>
    </source>
</evidence>
<keyword evidence="7" id="KW-1185">Reference proteome</keyword>
<gene>
    <name evidence="6" type="ORF">FB458_1003</name>
</gene>
<name>A0A542DXX1_9MICO</name>
<evidence type="ECO:0000256" key="1">
    <source>
        <dbReference type="ARBA" id="ARBA00022801"/>
    </source>
</evidence>
<sequence length="363" mass="39367">MTWSARTARRLLAGTAALTCCATLAAAPGAQATGASPAATTGSAVLDPASFKGVNWADPRDNYVDGPVVPTGLSTSDDYRTTYRKATAVLGELVRIGRINTVRLPVNPYSVGTAWWGSYRAAVDAATDLHLKVILSYWEGTAHKDGLVDDPVSWDTMWATLTGTYQRNPKVLFEPMNEPFGYSDTDLRALEARWIADHPLIPRHRVVVSGTGYNDHTSTQCADPALAGTYVSQHFYGFWHQGPSYAQWRENLQGRIAGCEGRLIVDEFGSPMTAGYDYTASATGTTDAERKEYVAYLQATTDLIRETGAGGVYWPGLRAADSYSLTTLDPVGRRISLSLNSTSGLKLLEWAWGRGTRPPHPAP</sequence>
<dbReference type="EMBL" id="VFMN01000001">
    <property type="protein sequence ID" value="TQJ07931.1"/>
    <property type="molecule type" value="Genomic_DNA"/>
</dbReference>
<keyword evidence="1 3" id="KW-0378">Hydrolase</keyword>
<dbReference type="PROSITE" id="PS51318">
    <property type="entry name" value="TAT"/>
    <property type="match status" value="1"/>
</dbReference>
<dbReference type="GO" id="GO:0000272">
    <property type="term" value="P:polysaccharide catabolic process"/>
    <property type="evidence" value="ECO:0007669"/>
    <property type="project" value="InterPro"/>
</dbReference>
<dbReference type="RefSeq" id="WP_141847291.1">
    <property type="nucleotide sequence ID" value="NZ_BAAAPR010000013.1"/>
</dbReference>
<dbReference type="Pfam" id="PF00150">
    <property type="entry name" value="Cellulase"/>
    <property type="match status" value="1"/>
</dbReference>
<dbReference type="InterPro" id="IPR017853">
    <property type="entry name" value="GH"/>
</dbReference>
<dbReference type="AlphaFoldDB" id="A0A542DXX1"/>
<comment type="caution">
    <text evidence="6">The sequence shown here is derived from an EMBL/GenBank/DDBJ whole genome shotgun (WGS) entry which is preliminary data.</text>
</comment>
<organism evidence="6 7">
    <name type="scientific">Lapillicoccus jejuensis</name>
    <dbReference type="NCBI Taxonomy" id="402171"/>
    <lineage>
        <taxon>Bacteria</taxon>
        <taxon>Bacillati</taxon>
        <taxon>Actinomycetota</taxon>
        <taxon>Actinomycetes</taxon>
        <taxon>Micrococcales</taxon>
        <taxon>Intrasporangiaceae</taxon>
        <taxon>Lapillicoccus</taxon>
    </lineage>
</organism>
<reference evidence="6 7" key="1">
    <citation type="submission" date="2019-06" db="EMBL/GenBank/DDBJ databases">
        <title>Sequencing the genomes of 1000 actinobacteria strains.</title>
        <authorList>
            <person name="Klenk H.-P."/>
        </authorList>
    </citation>
    <scope>NUCLEOTIDE SEQUENCE [LARGE SCALE GENOMIC DNA]</scope>
    <source>
        <strain evidence="6 7">DSM 18607</strain>
    </source>
</reference>
<evidence type="ECO:0000313" key="7">
    <source>
        <dbReference type="Proteomes" id="UP000317893"/>
    </source>
</evidence>
<dbReference type="GO" id="GO:0004553">
    <property type="term" value="F:hydrolase activity, hydrolyzing O-glycosyl compounds"/>
    <property type="evidence" value="ECO:0007669"/>
    <property type="project" value="InterPro"/>
</dbReference>
<evidence type="ECO:0000256" key="3">
    <source>
        <dbReference type="RuleBase" id="RU361153"/>
    </source>
</evidence>
<dbReference type="Proteomes" id="UP000317893">
    <property type="component" value="Unassembled WGS sequence"/>
</dbReference>
<protein>
    <submittedName>
        <fullName evidence="6">Cellulase (Glycosyl hydrolase family 5)</fullName>
    </submittedName>
</protein>
<evidence type="ECO:0000256" key="2">
    <source>
        <dbReference type="ARBA" id="ARBA00023295"/>
    </source>
</evidence>
<evidence type="ECO:0000256" key="4">
    <source>
        <dbReference type="SAM" id="SignalP"/>
    </source>
</evidence>
<dbReference type="OrthoDB" id="9807519at2"/>
<dbReference type="InterPro" id="IPR001547">
    <property type="entry name" value="Glyco_hydro_5"/>
</dbReference>
<dbReference type="InterPro" id="IPR006311">
    <property type="entry name" value="TAT_signal"/>
</dbReference>
<feature type="signal peptide" evidence="4">
    <location>
        <begin position="1"/>
        <end position="32"/>
    </location>
</feature>
<evidence type="ECO:0000259" key="5">
    <source>
        <dbReference type="Pfam" id="PF00150"/>
    </source>
</evidence>
<keyword evidence="4" id="KW-0732">Signal</keyword>
<dbReference type="SUPFAM" id="SSF51445">
    <property type="entry name" value="(Trans)glycosidases"/>
    <property type="match status" value="1"/>
</dbReference>
<proteinExistence type="inferred from homology"/>
<dbReference type="Gene3D" id="3.20.20.80">
    <property type="entry name" value="Glycosidases"/>
    <property type="match status" value="1"/>
</dbReference>
<keyword evidence="2 3" id="KW-0326">Glycosidase</keyword>
<feature type="domain" description="Glycoside hydrolase family 5" evidence="5">
    <location>
        <begin position="71"/>
        <end position="299"/>
    </location>
</feature>
<comment type="similarity">
    <text evidence="3">Belongs to the glycosyl hydrolase 5 (cellulase A) family.</text>
</comment>
<accession>A0A542DXX1</accession>